<proteinExistence type="predicted"/>
<gene>
    <name evidence="1" type="ORF">CEE75_13165</name>
</gene>
<protein>
    <submittedName>
        <fullName evidence="1">Uncharacterized protein</fullName>
    </submittedName>
</protein>
<name>A0A4R6CQH7_9LACO</name>
<dbReference type="EMBL" id="NKLP01000299">
    <property type="protein sequence ID" value="TDN28321.1"/>
    <property type="molecule type" value="Genomic_DNA"/>
</dbReference>
<evidence type="ECO:0000313" key="1">
    <source>
        <dbReference type="EMBL" id="TDN28321.1"/>
    </source>
</evidence>
<accession>A0A4R6CQH7</accession>
<organism evidence="1 2">
    <name type="scientific">Lactobacillus crispatus</name>
    <dbReference type="NCBI Taxonomy" id="47770"/>
    <lineage>
        <taxon>Bacteria</taxon>
        <taxon>Bacillati</taxon>
        <taxon>Bacillota</taxon>
        <taxon>Bacilli</taxon>
        <taxon>Lactobacillales</taxon>
        <taxon>Lactobacillaceae</taxon>
        <taxon>Lactobacillus</taxon>
    </lineage>
</organism>
<dbReference type="AlphaFoldDB" id="A0A4R6CQH7"/>
<comment type="caution">
    <text evidence="1">The sequence shown here is derived from an EMBL/GenBank/DDBJ whole genome shotgun (WGS) entry which is preliminary data.</text>
</comment>
<dbReference type="Proteomes" id="UP000295195">
    <property type="component" value="Unassembled WGS sequence"/>
</dbReference>
<sequence length="187" mass="21596">MSANTTKYSSISVALVDDFIDYSKQLKNSFKGAFNPLVSIYSMITELDTTKQLSNELLLDVKKKLQVLPTFYHVQVTRLFITRFVKELEPDIQETELNRDCVDLEDMLMAACSDFEGWEQKIPSILEVLYLALRSGIDNKQDTALRSRVNLLVSDRNVQARVLYDFCNKYQDKYDTRLKQGVFPSAR</sequence>
<evidence type="ECO:0000313" key="2">
    <source>
        <dbReference type="Proteomes" id="UP000295195"/>
    </source>
</evidence>
<dbReference type="RefSeq" id="WP_133476842.1">
    <property type="nucleotide sequence ID" value="NZ_JBBOJD010000157.1"/>
</dbReference>
<reference evidence="1 2" key="1">
    <citation type="submission" date="2017-06" db="EMBL/GenBank/DDBJ databases">
        <authorList>
            <person name="Swanenburg J."/>
            <person name="Kort R."/>
        </authorList>
    </citation>
    <scope>NUCLEOTIDE SEQUENCE [LARGE SCALE GENOMIC DNA]</scope>
    <source>
        <strain evidence="1 2">RL05</strain>
    </source>
</reference>